<gene>
    <name evidence="1" type="ORF">HGMM_F17E10C12</name>
</gene>
<reference evidence="1" key="1">
    <citation type="journal article" date="2005" name="Environ. Microbiol.">
        <title>Genetic and functional properties of uncultivated thermophilic crenarchaeotes from a subsurface gold mine as revealed by analysis of genome fragments.</title>
        <authorList>
            <person name="Nunoura T."/>
            <person name="Hirayama H."/>
            <person name="Takami H."/>
            <person name="Oida H."/>
            <person name="Nishi S."/>
            <person name="Shimamura S."/>
            <person name="Suzuki Y."/>
            <person name="Inagaki F."/>
            <person name="Takai K."/>
            <person name="Nealson K.H."/>
            <person name="Horikoshi K."/>
        </authorList>
    </citation>
    <scope>NUCLEOTIDE SEQUENCE</scope>
</reference>
<organism evidence="1">
    <name type="scientific">uncultured Acetothermia bacterium</name>
    <dbReference type="NCBI Taxonomy" id="236499"/>
    <lineage>
        <taxon>Bacteria</taxon>
        <taxon>Candidatus Bipolaricaulota</taxon>
        <taxon>environmental samples</taxon>
    </lineage>
</organism>
<evidence type="ECO:0000313" key="1">
    <source>
        <dbReference type="EMBL" id="BAL54682.1"/>
    </source>
</evidence>
<dbReference type="EMBL" id="AP011697">
    <property type="protein sequence ID" value="BAL54682.1"/>
    <property type="molecule type" value="Genomic_DNA"/>
</dbReference>
<sequence length="81" mass="9473">MEESQEAQLAHQIKQIELDLYLKRSRLAARKAQARRVALLEPPQGQDFKAWKENFTRLIHQISLLSRGGSSVEDIKMERER</sequence>
<dbReference type="AlphaFoldDB" id="H5SEU6"/>
<reference evidence="1" key="2">
    <citation type="journal article" date="2012" name="PLoS ONE">
        <title>A Deeply Branching Thermophilic Bacterium with an Ancient Acetyl-CoA Pathway Dominates a Subsurface Ecosystem.</title>
        <authorList>
            <person name="Takami H."/>
            <person name="Noguchi H."/>
            <person name="Takaki Y."/>
            <person name="Uchiyama I."/>
            <person name="Toyoda A."/>
            <person name="Nishi S."/>
            <person name="Chee G.-J."/>
            <person name="Arai W."/>
            <person name="Nunoura T."/>
            <person name="Itoh T."/>
            <person name="Hattori M."/>
            <person name="Takai K."/>
        </authorList>
    </citation>
    <scope>NUCLEOTIDE SEQUENCE</scope>
</reference>
<proteinExistence type="predicted"/>
<protein>
    <submittedName>
        <fullName evidence="1">Uncharacterized protein</fullName>
    </submittedName>
</protein>
<accession>H5SEU6</accession>
<name>H5SEU6_9BACT</name>